<evidence type="ECO:0000313" key="4">
    <source>
        <dbReference type="Proteomes" id="UP000078596"/>
    </source>
</evidence>
<dbReference type="STRING" id="1860122.A9404_05620"/>
<feature type="domain" description="Anthranilate synthase component I N-terminal" evidence="2">
    <location>
        <begin position="52"/>
        <end position="181"/>
    </location>
</feature>
<dbReference type="PANTHER" id="PTHR11236:SF9">
    <property type="entry name" value="ANTHRANILATE SYNTHASE COMPONENT 1"/>
    <property type="match status" value="1"/>
</dbReference>
<name>A0A191ZGD4_9GAMM</name>
<protein>
    <recommendedName>
        <fullName evidence="5">Aminodeoxychorismate synthase, component I</fullName>
    </recommendedName>
</protein>
<dbReference type="SUPFAM" id="SSF56322">
    <property type="entry name" value="ADC synthase"/>
    <property type="match status" value="1"/>
</dbReference>
<reference evidence="3 4" key="1">
    <citation type="submission" date="2016-06" db="EMBL/GenBank/DDBJ databases">
        <title>Insight into the functional genes involving in sulfur oxidation in Pearl River water.</title>
        <authorList>
            <person name="Luo J."/>
            <person name="Tan X."/>
            <person name="Lin W."/>
        </authorList>
    </citation>
    <scope>NUCLEOTIDE SEQUENCE [LARGE SCALE GENOMIC DNA]</scope>
    <source>
        <strain evidence="3 4">LS2</strain>
    </source>
</reference>
<accession>A0A191ZGD4</accession>
<sequence length="494" mass="53787">MRDPAVTSAKAMIQPIIERIEGIHATDFPDLIRSAPAAFSQLFASLASGDTDSAPHNARWSILMSAPAAELRLTRRNSLHFRPLTTEGQPPCLPENGDFLDAFGRWVDPTRDSVAPLAHELPFVGGWSFYLSYELAGQIEPSLDLPSFAVGTPDDSGFPVAVAQYHAAALVFDHEASRMYLVQDGRSSLAADTMRTAIIEYRAGSGAGDAMDDDLALGAVAADDPAIYEAGVARILDYLQAGDVFQANLSRAWRFSTPQSDAGWRIFRRLGRYNPAPFAAWYRLDEGQIISSSPERLVDHVSGRVSTRPIAGTRRRDADRARDRALMDELRAHPKERAEHVMLIDLERNDLGRVCQPGSVQVDELMTIESFAHVHHLVSNVSGKLRPDRSVFDLLAATFPGGTITGCPKVRCMEILSELEATGRGPYTGSVGYLSLDGRMDSNILIRTVFLATDGSGEFRAGAGVVADSEPLRERIETEEKARGLLLALGAMAP</sequence>
<dbReference type="KEGG" id="haz:A9404_05620"/>
<dbReference type="EMBL" id="CP016027">
    <property type="protein sequence ID" value="ANJ66928.1"/>
    <property type="molecule type" value="Genomic_DNA"/>
</dbReference>
<dbReference type="InterPro" id="IPR005801">
    <property type="entry name" value="ADC_synthase"/>
</dbReference>
<dbReference type="PANTHER" id="PTHR11236">
    <property type="entry name" value="AMINOBENZOATE/ANTHRANILATE SYNTHASE"/>
    <property type="match status" value="1"/>
</dbReference>
<evidence type="ECO:0000259" key="2">
    <source>
        <dbReference type="Pfam" id="PF04715"/>
    </source>
</evidence>
<gene>
    <name evidence="3" type="ORF">A9404_05620</name>
</gene>
<evidence type="ECO:0000259" key="1">
    <source>
        <dbReference type="Pfam" id="PF00425"/>
    </source>
</evidence>
<feature type="domain" description="Chorismate-utilising enzyme C-terminal" evidence="1">
    <location>
        <begin position="226"/>
        <end position="481"/>
    </location>
</feature>
<evidence type="ECO:0008006" key="5">
    <source>
        <dbReference type="Google" id="ProtNLM"/>
    </source>
</evidence>
<keyword evidence="4" id="KW-1185">Reference proteome</keyword>
<dbReference type="GO" id="GO:0000162">
    <property type="term" value="P:L-tryptophan biosynthetic process"/>
    <property type="evidence" value="ECO:0007669"/>
    <property type="project" value="TreeGrafter"/>
</dbReference>
<dbReference type="Pfam" id="PF00425">
    <property type="entry name" value="Chorismate_bind"/>
    <property type="match status" value="1"/>
</dbReference>
<dbReference type="AlphaFoldDB" id="A0A191ZGD4"/>
<dbReference type="InterPro" id="IPR015890">
    <property type="entry name" value="Chorismate_C"/>
</dbReference>
<dbReference type="Pfam" id="PF04715">
    <property type="entry name" value="Anth_synt_I_N"/>
    <property type="match status" value="1"/>
</dbReference>
<dbReference type="Proteomes" id="UP000078596">
    <property type="component" value="Chromosome"/>
</dbReference>
<dbReference type="InterPro" id="IPR019999">
    <property type="entry name" value="Anth_synth_I-like"/>
</dbReference>
<proteinExistence type="predicted"/>
<organism evidence="3 4">
    <name type="scientific">Halothiobacillus diazotrophicus</name>
    <dbReference type="NCBI Taxonomy" id="1860122"/>
    <lineage>
        <taxon>Bacteria</taxon>
        <taxon>Pseudomonadati</taxon>
        <taxon>Pseudomonadota</taxon>
        <taxon>Gammaproteobacteria</taxon>
        <taxon>Chromatiales</taxon>
        <taxon>Halothiobacillaceae</taxon>
        <taxon>Halothiobacillus</taxon>
    </lineage>
</organism>
<dbReference type="PRINTS" id="PR00095">
    <property type="entry name" value="ANTSNTHASEI"/>
</dbReference>
<dbReference type="Gene3D" id="3.60.120.10">
    <property type="entry name" value="Anthranilate synthase"/>
    <property type="match status" value="1"/>
</dbReference>
<dbReference type="InterPro" id="IPR006805">
    <property type="entry name" value="Anth_synth_I_N"/>
</dbReference>
<evidence type="ECO:0000313" key="3">
    <source>
        <dbReference type="EMBL" id="ANJ66928.1"/>
    </source>
</evidence>